<comment type="caution">
    <text evidence="1">The sequence shown here is derived from an EMBL/GenBank/DDBJ whole genome shotgun (WGS) entry which is preliminary data.</text>
</comment>
<evidence type="ECO:0000313" key="1">
    <source>
        <dbReference type="EMBL" id="OEJ85965.1"/>
    </source>
</evidence>
<dbReference type="EMBL" id="LPNN01000006">
    <property type="protein sequence ID" value="OEJ85965.1"/>
    <property type="molecule type" value="Genomic_DNA"/>
</dbReference>
<dbReference type="OrthoDB" id="1600564at2759"/>
<dbReference type="AlphaFoldDB" id="A0A1E5RGE6"/>
<keyword evidence="2" id="KW-1185">Reference proteome</keyword>
<accession>A0A1E5RGE6</accession>
<dbReference type="VEuPathDB" id="FungiDB:AWRI3580_g3189"/>
<reference evidence="2" key="1">
    <citation type="journal article" date="2016" name="Genome Announc.">
        <title>Genome sequences of three species of Hanseniaspora isolated from spontaneous wine fermentations.</title>
        <authorList>
            <person name="Sternes P.R."/>
            <person name="Lee D."/>
            <person name="Kutyna D.R."/>
            <person name="Borneman A.R."/>
        </authorList>
    </citation>
    <scope>NUCLEOTIDE SEQUENCE [LARGE SCALE GENOMIC DNA]</scope>
    <source>
        <strain evidence="2">AWRI3580</strain>
    </source>
</reference>
<gene>
    <name evidence="1" type="ORF">AWRI3580_g3189</name>
</gene>
<name>A0A1E5RGE6_HANUV</name>
<dbReference type="Proteomes" id="UP000095358">
    <property type="component" value="Unassembled WGS sequence"/>
</dbReference>
<sequence length="302" mass="34654">MLVKEAPKAVVSNNNFLPTNIIDKTSSPPQQKQTKRNISHACINCQKKKCKCIPIENLELPDKLLCETCKQSKKLYCEFRDQKKRGPSSIDTGEIDKSVRNFKNESVIRKDDINIIKGVLNKHKNNKTMTKGKINKETIHLPLPPTSNLFPASRNITPSTYQAAQMTYFQNFNSAGLQTPNKFNNPLLSSIPNITKPPTHKHPDTEWIHESRNVSTFLLNPSVESDTLETQDTKHIQREKSTEKLFEFLLYGYNNNPQKNNPHYEVKRKISDLLNSLKKKTVDDIYDDVVTLENLLSEYLTK</sequence>
<evidence type="ECO:0000313" key="2">
    <source>
        <dbReference type="Proteomes" id="UP000095358"/>
    </source>
</evidence>
<protein>
    <submittedName>
        <fullName evidence="1">Uncharacterized protein</fullName>
    </submittedName>
</protein>
<proteinExistence type="predicted"/>
<organism evidence="1 2">
    <name type="scientific">Hanseniaspora uvarum</name>
    <name type="common">Yeast</name>
    <name type="synonym">Kloeckera apiculata</name>
    <dbReference type="NCBI Taxonomy" id="29833"/>
    <lineage>
        <taxon>Eukaryota</taxon>
        <taxon>Fungi</taxon>
        <taxon>Dikarya</taxon>
        <taxon>Ascomycota</taxon>
        <taxon>Saccharomycotina</taxon>
        <taxon>Saccharomycetes</taxon>
        <taxon>Saccharomycodales</taxon>
        <taxon>Saccharomycodaceae</taxon>
        <taxon>Hanseniaspora</taxon>
    </lineage>
</organism>